<evidence type="ECO:0000256" key="3">
    <source>
        <dbReference type="ARBA" id="ARBA00023163"/>
    </source>
</evidence>
<dbReference type="InterPro" id="IPR001647">
    <property type="entry name" value="HTH_TetR"/>
</dbReference>
<dbReference type="Pfam" id="PF00440">
    <property type="entry name" value="TetR_N"/>
    <property type="match status" value="1"/>
</dbReference>
<dbReference type="PROSITE" id="PS50977">
    <property type="entry name" value="HTH_TETR_2"/>
    <property type="match status" value="1"/>
</dbReference>
<dbReference type="Gene3D" id="1.10.10.60">
    <property type="entry name" value="Homeodomain-like"/>
    <property type="match status" value="1"/>
</dbReference>
<dbReference type="Pfam" id="PF13305">
    <property type="entry name" value="TetR_C_33"/>
    <property type="match status" value="1"/>
</dbReference>
<evidence type="ECO:0000313" key="7">
    <source>
        <dbReference type="Proteomes" id="UP001056035"/>
    </source>
</evidence>
<evidence type="ECO:0000256" key="4">
    <source>
        <dbReference type="PROSITE-ProRule" id="PRU00335"/>
    </source>
</evidence>
<keyword evidence="1" id="KW-0805">Transcription regulation</keyword>
<feature type="DNA-binding region" description="H-T-H motif" evidence="4">
    <location>
        <begin position="28"/>
        <end position="47"/>
    </location>
</feature>
<evidence type="ECO:0000256" key="2">
    <source>
        <dbReference type="ARBA" id="ARBA00023125"/>
    </source>
</evidence>
<dbReference type="InterPro" id="IPR009057">
    <property type="entry name" value="Homeodomain-like_sf"/>
</dbReference>
<dbReference type="Proteomes" id="UP001056035">
    <property type="component" value="Chromosome"/>
</dbReference>
<sequence>MARQGLDPDAVVAAAARIADRDGLGAVTIAAVAADLGVRPPSLYNHVESRQALLVAIGLRGTAALTAALSRAAAGLAGDDALLAVAHAQRAFAREHPGEYDAMHRALGARDERVLAAGEAAVDVIRAVLRGYGLEGEEAIHAARAARSTVHGFVALELASGYAIGTDLEASFEWTIRTLGAGLRVRGGVGA</sequence>
<dbReference type="EMBL" id="CP098502">
    <property type="protein sequence ID" value="UTI65824.1"/>
    <property type="molecule type" value="Genomic_DNA"/>
</dbReference>
<reference evidence="6 7" key="1">
    <citation type="submission" date="2022-06" db="EMBL/GenBank/DDBJ databases">
        <title>Paraconexibacter antarcticus.</title>
        <authorList>
            <person name="Kim C.S."/>
        </authorList>
    </citation>
    <scope>NUCLEOTIDE SEQUENCE [LARGE SCALE GENOMIC DNA]</scope>
    <source>
        <strain evidence="6 7">02-257</strain>
    </source>
</reference>
<proteinExistence type="predicted"/>
<evidence type="ECO:0000256" key="1">
    <source>
        <dbReference type="ARBA" id="ARBA00023015"/>
    </source>
</evidence>
<dbReference type="SUPFAM" id="SSF46689">
    <property type="entry name" value="Homeodomain-like"/>
    <property type="match status" value="1"/>
</dbReference>
<keyword evidence="3" id="KW-0804">Transcription</keyword>
<evidence type="ECO:0000313" key="6">
    <source>
        <dbReference type="EMBL" id="UTI65824.1"/>
    </source>
</evidence>
<name>A0ABY5DWB5_9ACTN</name>
<dbReference type="InterPro" id="IPR025996">
    <property type="entry name" value="MT1864/Rv1816-like_C"/>
</dbReference>
<protein>
    <submittedName>
        <fullName evidence="6">WHG domain-containing protein</fullName>
    </submittedName>
</protein>
<organism evidence="6 7">
    <name type="scientific">Paraconexibacter antarcticus</name>
    <dbReference type="NCBI Taxonomy" id="2949664"/>
    <lineage>
        <taxon>Bacteria</taxon>
        <taxon>Bacillati</taxon>
        <taxon>Actinomycetota</taxon>
        <taxon>Thermoleophilia</taxon>
        <taxon>Solirubrobacterales</taxon>
        <taxon>Paraconexibacteraceae</taxon>
        <taxon>Paraconexibacter</taxon>
    </lineage>
</organism>
<dbReference type="SUPFAM" id="SSF48498">
    <property type="entry name" value="Tetracyclin repressor-like, C-terminal domain"/>
    <property type="match status" value="1"/>
</dbReference>
<keyword evidence="2 4" id="KW-0238">DNA-binding</keyword>
<dbReference type="RefSeq" id="WP_254572502.1">
    <property type="nucleotide sequence ID" value="NZ_CP098502.1"/>
</dbReference>
<dbReference type="Gene3D" id="1.10.357.10">
    <property type="entry name" value="Tetracycline Repressor, domain 2"/>
    <property type="match status" value="1"/>
</dbReference>
<dbReference type="InterPro" id="IPR036271">
    <property type="entry name" value="Tet_transcr_reg_TetR-rel_C_sf"/>
</dbReference>
<keyword evidence="7" id="KW-1185">Reference proteome</keyword>
<evidence type="ECO:0000259" key="5">
    <source>
        <dbReference type="PROSITE" id="PS50977"/>
    </source>
</evidence>
<accession>A0ABY5DWB5</accession>
<gene>
    <name evidence="6" type="ORF">NBH00_06300</name>
</gene>
<feature type="domain" description="HTH tetR-type" evidence="5">
    <location>
        <begin position="5"/>
        <end position="65"/>
    </location>
</feature>